<proteinExistence type="predicted"/>
<feature type="region of interest" description="Disordered" evidence="1">
    <location>
        <begin position="248"/>
        <end position="267"/>
    </location>
</feature>
<keyword evidence="4" id="KW-1185">Reference proteome</keyword>
<reference evidence="3 4" key="1">
    <citation type="submission" date="2023-10" db="EMBL/GenBank/DDBJ databases">
        <authorList>
            <person name="Wang X.X."/>
        </authorList>
    </citation>
    <scope>NUCLEOTIDE SEQUENCE [LARGE SCALE GENOMIC DNA]</scope>
    <source>
        <strain evidence="3 4">NBRC 12816</strain>
    </source>
</reference>
<protein>
    <submittedName>
        <fullName evidence="3">Uncharacterized protein</fullName>
    </submittedName>
</protein>
<evidence type="ECO:0000256" key="2">
    <source>
        <dbReference type="SAM" id="Phobius"/>
    </source>
</evidence>
<accession>A0ABU4JZU2</accession>
<feature type="transmembrane region" description="Helical" evidence="2">
    <location>
        <begin position="14"/>
        <end position="33"/>
    </location>
</feature>
<gene>
    <name evidence="3" type="ORF">R2363_02345</name>
</gene>
<evidence type="ECO:0000313" key="4">
    <source>
        <dbReference type="Proteomes" id="UP001278571"/>
    </source>
</evidence>
<dbReference type="Proteomes" id="UP001278571">
    <property type="component" value="Unassembled WGS sequence"/>
</dbReference>
<name>A0ABU4JZU2_9ACTN</name>
<sequence>MTAFRQYFEDNPEIFAALIAAIAIIGGLLGNIISAKFQATSGRDQAVAAREAAQIAAEAQRVAALWSVRQLQVAEFIRSAREMMVVCNGMYRSDDDAESRRARVDAASRELALREAEIRLVAPAKVAQAATEVAKATQKAYLGAMRWGPLAGGRVALKRLCNSENDAVRHEARAAMRVLDDEGSSWIVRRQALSTVDGLSGEHIRRLSEPPAKPTQRIVEGMHAHQREVDRKLAKLLEAARVMLRSDDDALPTMPAPEQRRRWRRAA</sequence>
<keyword evidence="2" id="KW-0472">Membrane</keyword>
<organism evidence="3 4">
    <name type="scientific">Streptomyces roseolus</name>
    <dbReference type="NCBI Taxonomy" id="67358"/>
    <lineage>
        <taxon>Bacteria</taxon>
        <taxon>Bacillati</taxon>
        <taxon>Actinomycetota</taxon>
        <taxon>Actinomycetes</taxon>
        <taxon>Kitasatosporales</taxon>
        <taxon>Streptomycetaceae</taxon>
        <taxon>Streptomyces</taxon>
    </lineage>
</organism>
<dbReference type="RefSeq" id="WP_319007603.1">
    <property type="nucleotide sequence ID" value="NZ_JAWJZF010000167.1"/>
</dbReference>
<keyword evidence="2" id="KW-1133">Transmembrane helix</keyword>
<evidence type="ECO:0000256" key="1">
    <source>
        <dbReference type="SAM" id="MobiDB-lite"/>
    </source>
</evidence>
<keyword evidence="2" id="KW-0812">Transmembrane</keyword>
<evidence type="ECO:0000313" key="3">
    <source>
        <dbReference type="EMBL" id="MDX2291015.1"/>
    </source>
</evidence>
<dbReference type="EMBL" id="JAWJZF010000167">
    <property type="protein sequence ID" value="MDX2291015.1"/>
    <property type="molecule type" value="Genomic_DNA"/>
</dbReference>
<comment type="caution">
    <text evidence="3">The sequence shown here is derived from an EMBL/GenBank/DDBJ whole genome shotgun (WGS) entry which is preliminary data.</text>
</comment>